<dbReference type="Proteomes" id="UP000314294">
    <property type="component" value="Unassembled WGS sequence"/>
</dbReference>
<organism evidence="1 2">
    <name type="scientific">Liparis tanakae</name>
    <name type="common">Tanaka's snailfish</name>
    <dbReference type="NCBI Taxonomy" id="230148"/>
    <lineage>
        <taxon>Eukaryota</taxon>
        <taxon>Metazoa</taxon>
        <taxon>Chordata</taxon>
        <taxon>Craniata</taxon>
        <taxon>Vertebrata</taxon>
        <taxon>Euteleostomi</taxon>
        <taxon>Actinopterygii</taxon>
        <taxon>Neopterygii</taxon>
        <taxon>Teleostei</taxon>
        <taxon>Neoteleostei</taxon>
        <taxon>Acanthomorphata</taxon>
        <taxon>Eupercaria</taxon>
        <taxon>Perciformes</taxon>
        <taxon>Cottioidei</taxon>
        <taxon>Cottales</taxon>
        <taxon>Liparidae</taxon>
        <taxon>Liparis</taxon>
    </lineage>
</organism>
<name>A0A4Z2ILX7_9TELE</name>
<protein>
    <submittedName>
        <fullName evidence="1">Uncharacterized protein</fullName>
    </submittedName>
</protein>
<dbReference type="AlphaFoldDB" id="A0A4Z2ILX7"/>
<sequence length="143" mass="15741">MEGKSSTEGIWRQTALGTLLPARPSGCLTSEQLFGTRPRRLGSRSAPGGHGRRLLLVARLQLSSQVLPVGDRAAHHSSDIRTHLLLTRREHAAKQAMEIKHGKVNGNLLFVLRPLKTFCATVDDYASDHTPVNIQFTQNIKVT</sequence>
<reference evidence="1 2" key="1">
    <citation type="submission" date="2019-03" db="EMBL/GenBank/DDBJ databases">
        <title>First draft genome of Liparis tanakae, snailfish: a comprehensive survey of snailfish specific genes.</title>
        <authorList>
            <person name="Kim W."/>
            <person name="Song I."/>
            <person name="Jeong J.-H."/>
            <person name="Kim D."/>
            <person name="Kim S."/>
            <person name="Ryu S."/>
            <person name="Song J.Y."/>
            <person name="Lee S.K."/>
        </authorList>
    </citation>
    <scope>NUCLEOTIDE SEQUENCE [LARGE SCALE GENOMIC DNA]</scope>
    <source>
        <tissue evidence="1">Muscle</tissue>
    </source>
</reference>
<keyword evidence="2" id="KW-1185">Reference proteome</keyword>
<evidence type="ECO:0000313" key="2">
    <source>
        <dbReference type="Proteomes" id="UP000314294"/>
    </source>
</evidence>
<comment type="caution">
    <text evidence="1">The sequence shown here is derived from an EMBL/GenBank/DDBJ whole genome shotgun (WGS) entry which is preliminary data.</text>
</comment>
<proteinExistence type="predicted"/>
<evidence type="ECO:0000313" key="1">
    <source>
        <dbReference type="EMBL" id="TNN78791.1"/>
    </source>
</evidence>
<gene>
    <name evidence="1" type="ORF">EYF80_010961</name>
</gene>
<dbReference type="EMBL" id="SRLO01000070">
    <property type="protein sequence ID" value="TNN78791.1"/>
    <property type="molecule type" value="Genomic_DNA"/>
</dbReference>
<accession>A0A4Z2ILX7</accession>